<feature type="binding site" evidence="15">
    <location>
        <position position="154"/>
    </location>
    <ligand>
        <name>DNA</name>
        <dbReference type="ChEBI" id="CHEBI:16991"/>
    </ligand>
</feature>
<evidence type="ECO:0000313" key="20">
    <source>
        <dbReference type="Proteomes" id="UP000077421"/>
    </source>
</evidence>
<dbReference type="PANTHER" id="PTHR22993">
    <property type="entry name" value="FORMAMIDOPYRIMIDINE-DNA GLYCOSYLASE"/>
    <property type="match status" value="1"/>
</dbReference>
<evidence type="ECO:0000256" key="1">
    <source>
        <dbReference type="ARBA" id="ARBA00001668"/>
    </source>
</evidence>
<comment type="function">
    <text evidence="15">Involved in base excision repair of DNA damaged by oxidation or by mutagenic agents. Acts as DNA glycosylase that recognizes and removes damaged bases. Has a preference for oxidized purines, such as 7,8-dihydro-8-oxoguanine (8-oxoG). Has AP (apurinic/apyrimidinic) lyase activity and introduces nicks in the DNA strand. Cleaves the DNA backbone by beta-delta elimination to generate a single-strand break at the site of the removed base with both 3'- and 5'-phosphates.</text>
</comment>
<reference evidence="18 20" key="1">
    <citation type="submission" date="2016-02" db="EMBL/GenBank/DDBJ databases">
        <title>Draft genome sequence of Acidibacillus ferrooxidans SLC66.</title>
        <authorList>
            <person name="Oliveira G."/>
            <person name="Nancucheo I."/>
            <person name="Dall'Agnol H."/>
            <person name="Johnson B."/>
            <person name="Oliveira R."/>
            <person name="Nunes G.L."/>
            <person name="Tzotzos G."/>
            <person name="Orellana S.C."/>
            <person name="Salim A.C."/>
            <person name="Araujo F.M."/>
        </authorList>
    </citation>
    <scope>NUCLEOTIDE SEQUENCE [LARGE SCALE GENOMIC DNA]</scope>
    <source>
        <strain evidence="18 20">SLC66</strain>
    </source>
</reference>
<dbReference type="SUPFAM" id="SSF57716">
    <property type="entry name" value="Glucocorticoid receptor-like (DNA-binding domain)"/>
    <property type="match status" value="1"/>
</dbReference>
<keyword evidence="7 15" id="KW-0378">Hydrolase</keyword>
<evidence type="ECO:0000256" key="5">
    <source>
        <dbReference type="ARBA" id="ARBA00022763"/>
    </source>
</evidence>
<dbReference type="SUPFAM" id="SSF81624">
    <property type="entry name" value="N-terminal domain of MutM-like DNA repair proteins"/>
    <property type="match status" value="1"/>
</dbReference>
<evidence type="ECO:0000256" key="15">
    <source>
        <dbReference type="HAMAP-Rule" id="MF_00103"/>
    </source>
</evidence>
<dbReference type="InterPro" id="IPR035937">
    <property type="entry name" value="FPG_N"/>
</dbReference>
<evidence type="ECO:0000313" key="21">
    <source>
        <dbReference type="Proteomes" id="UP000190229"/>
    </source>
</evidence>
<dbReference type="InterPro" id="IPR012319">
    <property type="entry name" value="FPG_cat"/>
</dbReference>
<keyword evidence="9 15" id="KW-0238">DNA-binding</keyword>
<dbReference type="EC" id="4.2.99.18" evidence="15"/>
<dbReference type="Gene3D" id="3.20.190.10">
    <property type="entry name" value="MutM-like, N-terminal"/>
    <property type="match status" value="1"/>
</dbReference>
<evidence type="ECO:0000256" key="9">
    <source>
        <dbReference type="ARBA" id="ARBA00023125"/>
    </source>
</evidence>
<dbReference type="RefSeq" id="WP_067563678.1">
    <property type="nucleotide sequence ID" value="NZ_LSUQ01000015.1"/>
</dbReference>
<keyword evidence="11 15" id="KW-0456">Lyase</keyword>
<comment type="subunit">
    <text evidence="3 15">Monomer.</text>
</comment>
<dbReference type="InterPro" id="IPR020629">
    <property type="entry name" value="FPG_Glyclase"/>
</dbReference>
<evidence type="ECO:0000256" key="3">
    <source>
        <dbReference type="ARBA" id="ARBA00011245"/>
    </source>
</evidence>
<reference evidence="19 21" key="2">
    <citation type="submission" date="2017-02" db="EMBL/GenBank/DDBJ databases">
        <title>Draft genome of Acidibacillus ferrooxidans Huett2.</title>
        <authorList>
            <person name="Schopf S."/>
        </authorList>
    </citation>
    <scope>NUCLEOTIDE SEQUENCE [LARGE SCALE GENOMIC DNA]</scope>
    <source>
        <strain evidence="19 21">Huett2</strain>
    </source>
</reference>
<dbReference type="NCBIfam" id="NF002211">
    <property type="entry name" value="PRK01103.1"/>
    <property type="match status" value="1"/>
</dbReference>
<dbReference type="Proteomes" id="UP000077421">
    <property type="component" value="Unassembled WGS sequence"/>
</dbReference>
<dbReference type="SUPFAM" id="SSF46946">
    <property type="entry name" value="S13-like H2TH domain"/>
    <property type="match status" value="1"/>
</dbReference>
<dbReference type="NCBIfam" id="TIGR00577">
    <property type="entry name" value="fpg"/>
    <property type="match status" value="1"/>
</dbReference>
<dbReference type="HAMAP" id="MF_00103">
    <property type="entry name" value="Fapy_DNA_glycosyl"/>
    <property type="match status" value="1"/>
</dbReference>
<evidence type="ECO:0000259" key="16">
    <source>
        <dbReference type="PROSITE" id="PS51066"/>
    </source>
</evidence>
<sequence length="287" mass="31807">MPELPEVETVRRGLDSLLAGRVILDVHVHLARIVRQPDVDTFTTLLRGKRIERVRRRGKYLLIDLDGWTLVSHLRMEGRYGVFAADGEVAPHTHVRFRLDRGEELRYRDVRQFGTMDLLPTVELDVHRGLAALGVEPLADAFDETELEGKLRSRSGAIKGALLDQSVVAGIGNIYADEILFAAKVHPERAANRLTRNQTREIVRATKLILAASIEQGGSSVKSYVDGFGEQGQFQFALRVYGRDGLPCDYCGSLIRKGRVAGRGTHVCVACQTPPRGARITSRTGSE</sequence>
<dbReference type="PANTHER" id="PTHR22993:SF9">
    <property type="entry name" value="FORMAMIDOPYRIMIDINE-DNA GLYCOSYLASE"/>
    <property type="match status" value="1"/>
</dbReference>
<dbReference type="EMBL" id="MWPS01000038">
    <property type="protein sequence ID" value="OPG15350.1"/>
    <property type="molecule type" value="Genomic_DNA"/>
</dbReference>
<evidence type="ECO:0000256" key="7">
    <source>
        <dbReference type="ARBA" id="ARBA00022801"/>
    </source>
</evidence>
<dbReference type="SMART" id="SM01232">
    <property type="entry name" value="H2TH"/>
    <property type="match status" value="1"/>
</dbReference>
<evidence type="ECO:0000256" key="14">
    <source>
        <dbReference type="ARBA" id="ARBA00044632"/>
    </source>
</evidence>
<dbReference type="GO" id="GO:0008270">
    <property type="term" value="F:zinc ion binding"/>
    <property type="evidence" value="ECO:0007669"/>
    <property type="project" value="UniProtKB-UniRule"/>
</dbReference>
<evidence type="ECO:0000256" key="6">
    <source>
        <dbReference type="ARBA" id="ARBA00022771"/>
    </source>
</evidence>
<dbReference type="InterPro" id="IPR015886">
    <property type="entry name" value="H2TH_FPG"/>
</dbReference>
<feature type="binding site" evidence="15">
    <location>
        <position position="92"/>
    </location>
    <ligand>
        <name>DNA</name>
        <dbReference type="ChEBI" id="CHEBI:16991"/>
    </ligand>
</feature>
<feature type="active site" description="Proton donor" evidence="15">
    <location>
        <position position="3"/>
    </location>
</feature>
<comment type="similarity">
    <text evidence="2 15">Belongs to the FPG family.</text>
</comment>
<dbReference type="Pfam" id="PF06831">
    <property type="entry name" value="H2TH"/>
    <property type="match status" value="1"/>
</dbReference>
<dbReference type="PROSITE" id="PS51066">
    <property type="entry name" value="ZF_FPG_2"/>
    <property type="match status" value="1"/>
</dbReference>
<evidence type="ECO:0000313" key="18">
    <source>
        <dbReference type="EMBL" id="OAG94140.1"/>
    </source>
</evidence>
<dbReference type="GO" id="GO:0003690">
    <property type="term" value="F:double-stranded DNA binding"/>
    <property type="evidence" value="ECO:0007669"/>
    <property type="project" value="UniProtKB-ARBA"/>
</dbReference>
<dbReference type="EMBL" id="LSUQ01000015">
    <property type="protein sequence ID" value="OAG94140.1"/>
    <property type="molecule type" value="Genomic_DNA"/>
</dbReference>
<dbReference type="SMART" id="SM00898">
    <property type="entry name" value="Fapy_DNA_glyco"/>
    <property type="match status" value="1"/>
</dbReference>
<evidence type="ECO:0000256" key="10">
    <source>
        <dbReference type="ARBA" id="ARBA00023204"/>
    </source>
</evidence>
<keyword evidence="21" id="KW-1185">Reference proteome</keyword>
<dbReference type="GO" id="GO:0003684">
    <property type="term" value="F:damaged DNA binding"/>
    <property type="evidence" value="ECO:0007669"/>
    <property type="project" value="InterPro"/>
</dbReference>
<dbReference type="InterPro" id="IPR000214">
    <property type="entry name" value="Znf_DNA_glyclase/AP_lyase"/>
</dbReference>
<comment type="cofactor">
    <cofactor evidence="15">
        <name>Zn(2+)</name>
        <dbReference type="ChEBI" id="CHEBI:29105"/>
    </cofactor>
    <text evidence="15">Binds 1 zinc ion per subunit.</text>
</comment>
<evidence type="ECO:0000256" key="12">
    <source>
        <dbReference type="ARBA" id="ARBA00023268"/>
    </source>
</evidence>
<keyword evidence="13 15" id="KW-0326">Glycosidase</keyword>
<organism evidence="19 21">
    <name type="scientific">Ferroacidibacillus organovorans</name>
    <dbReference type="NCBI Taxonomy" id="1765683"/>
    <lineage>
        <taxon>Bacteria</taxon>
        <taxon>Bacillati</taxon>
        <taxon>Bacillota</taxon>
        <taxon>Bacilli</taxon>
        <taxon>Bacillales</taxon>
        <taxon>Alicyclobacillaceae</taxon>
        <taxon>Ferroacidibacillus</taxon>
    </lineage>
</organism>
<dbReference type="FunFam" id="1.10.8.50:FF:000003">
    <property type="entry name" value="Formamidopyrimidine-DNA glycosylase"/>
    <property type="match status" value="1"/>
</dbReference>
<dbReference type="OrthoDB" id="9800855at2"/>
<comment type="catalytic activity">
    <reaction evidence="1 15">
        <text>Hydrolysis of DNA containing ring-opened 7-methylguanine residues, releasing 2,6-diamino-4-hydroxy-5-(N-methyl)formamidopyrimidine.</text>
        <dbReference type="EC" id="3.2.2.23"/>
    </reaction>
</comment>
<evidence type="ECO:0000256" key="4">
    <source>
        <dbReference type="ARBA" id="ARBA00022723"/>
    </source>
</evidence>
<comment type="catalytic activity">
    <reaction evidence="14 15">
        <text>2'-deoxyribonucleotide-(2'-deoxyribose 5'-phosphate)-2'-deoxyribonucleotide-DNA = a 3'-end 2'-deoxyribonucleotide-(2,3-dehydro-2,3-deoxyribose 5'-phosphate)-DNA + a 5'-end 5'-phospho-2'-deoxyribonucleoside-DNA + H(+)</text>
        <dbReference type="Rhea" id="RHEA:66592"/>
        <dbReference type="Rhea" id="RHEA-COMP:13180"/>
        <dbReference type="Rhea" id="RHEA-COMP:16897"/>
        <dbReference type="Rhea" id="RHEA-COMP:17067"/>
        <dbReference type="ChEBI" id="CHEBI:15378"/>
        <dbReference type="ChEBI" id="CHEBI:136412"/>
        <dbReference type="ChEBI" id="CHEBI:157695"/>
        <dbReference type="ChEBI" id="CHEBI:167181"/>
        <dbReference type="EC" id="4.2.99.18"/>
    </reaction>
</comment>
<evidence type="ECO:0000256" key="2">
    <source>
        <dbReference type="ARBA" id="ARBA00009409"/>
    </source>
</evidence>
<dbReference type="EC" id="3.2.2.23" evidence="15"/>
<dbReference type="PROSITE" id="PS51068">
    <property type="entry name" value="FPG_CAT"/>
    <property type="match status" value="1"/>
</dbReference>
<proteinExistence type="inferred from homology"/>
<dbReference type="STRING" id="1765683.B2M26_12895"/>
<dbReference type="GO" id="GO:0006284">
    <property type="term" value="P:base-excision repair"/>
    <property type="evidence" value="ECO:0007669"/>
    <property type="project" value="InterPro"/>
</dbReference>
<keyword evidence="6 15" id="KW-0863">Zinc-finger</keyword>
<name>A0A162UD72_9BACL</name>
<evidence type="ECO:0000256" key="8">
    <source>
        <dbReference type="ARBA" id="ARBA00022833"/>
    </source>
</evidence>
<dbReference type="Proteomes" id="UP000190229">
    <property type="component" value="Unassembled WGS sequence"/>
</dbReference>
<evidence type="ECO:0000313" key="19">
    <source>
        <dbReference type="EMBL" id="OPG15350.1"/>
    </source>
</evidence>
<feature type="binding site" evidence="15">
    <location>
        <position position="111"/>
    </location>
    <ligand>
        <name>DNA</name>
        <dbReference type="ChEBI" id="CHEBI:16991"/>
    </ligand>
</feature>
<keyword evidence="8 15" id="KW-0862">Zinc</keyword>
<feature type="active site" description="Proton donor; for beta-elimination activity" evidence="15">
    <location>
        <position position="59"/>
    </location>
</feature>
<dbReference type="Gene3D" id="1.10.8.50">
    <property type="match status" value="1"/>
</dbReference>
<evidence type="ECO:0000259" key="17">
    <source>
        <dbReference type="PROSITE" id="PS51068"/>
    </source>
</evidence>
<dbReference type="AlphaFoldDB" id="A0A162UD72"/>
<keyword evidence="10 15" id="KW-0234">DNA repair</keyword>
<dbReference type="GO" id="GO:0140078">
    <property type="term" value="F:class I DNA-(apurinic or apyrimidinic site) endonuclease activity"/>
    <property type="evidence" value="ECO:0007669"/>
    <property type="project" value="UniProtKB-EC"/>
</dbReference>
<dbReference type="GO" id="GO:0034039">
    <property type="term" value="F:8-oxo-7,8-dihydroguanine DNA N-glycosylase activity"/>
    <property type="evidence" value="ECO:0007669"/>
    <property type="project" value="TreeGrafter"/>
</dbReference>
<feature type="domain" description="FPG-type" evidence="16">
    <location>
        <begin position="239"/>
        <end position="273"/>
    </location>
</feature>
<evidence type="ECO:0000256" key="13">
    <source>
        <dbReference type="ARBA" id="ARBA00023295"/>
    </source>
</evidence>
<dbReference type="Pfam" id="PF01149">
    <property type="entry name" value="Fapy_DNA_glyco"/>
    <property type="match status" value="1"/>
</dbReference>
<keyword evidence="5 15" id="KW-0227">DNA damage</keyword>
<dbReference type="CDD" id="cd08966">
    <property type="entry name" value="EcFpg-like_N"/>
    <property type="match status" value="1"/>
</dbReference>
<comment type="caution">
    <text evidence="19">The sequence shown here is derived from an EMBL/GenBank/DDBJ whole genome shotgun (WGS) entry which is preliminary data.</text>
</comment>
<dbReference type="InterPro" id="IPR010979">
    <property type="entry name" value="Ribosomal_uS13-like_H2TH"/>
</dbReference>
<evidence type="ECO:0000256" key="11">
    <source>
        <dbReference type="ARBA" id="ARBA00023239"/>
    </source>
</evidence>
<feature type="domain" description="Formamidopyrimidine-DNA glycosylase catalytic" evidence="17">
    <location>
        <begin position="2"/>
        <end position="114"/>
    </location>
</feature>
<protein>
    <recommendedName>
        <fullName evidence="15">Formamidopyrimidine-DNA glycosylase</fullName>
        <shortName evidence="15">Fapy-DNA glycosylase</shortName>
        <ecNumber evidence="15">3.2.2.23</ecNumber>
    </recommendedName>
    <alternativeName>
        <fullName evidence="15">DNA-(apurinic or apyrimidinic site) lyase MutM</fullName>
        <shortName evidence="15">AP lyase MutM</shortName>
        <ecNumber evidence="15">4.2.99.18</ecNumber>
    </alternativeName>
</protein>
<gene>
    <name evidence="15" type="primary">mutM</name>
    <name evidence="15" type="synonym">fpg</name>
    <name evidence="18" type="ORF">AYW79_06870</name>
    <name evidence="19" type="ORF">B2M26_12895</name>
</gene>
<feature type="active site" description="Schiff-base intermediate with DNA" evidence="15">
    <location>
        <position position="2"/>
    </location>
</feature>
<accession>A0A162UD72</accession>
<feature type="active site" description="Proton donor; for delta-elimination activity" evidence="15">
    <location>
        <position position="263"/>
    </location>
</feature>
<keyword evidence="4 15" id="KW-0479">Metal-binding</keyword>
<keyword evidence="12 15" id="KW-0511">Multifunctional enzyme</keyword>